<gene>
    <name evidence="2" type="ORF">RDB_LOCUS102683</name>
</gene>
<proteinExistence type="predicted"/>
<feature type="compositionally biased region" description="Basic and acidic residues" evidence="1">
    <location>
        <begin position="380"/>
        <end position="392"/>
    </location>
</feature>
<evidence type="ECO:0000313" key="3">
    <source>
        <dbReference type="Proteomes" id="UP000663853"/>
    </source>
</evidence>
<sequence length="392" mass="44190">MEPQPLFDIKVSSIYNCGYGVGNFEAVSKPCDLSSRGSGVPGQRILDWIYTCEDIIRCEHNGNETVQFSAFLIGYQYRLELSLKNIMVTSDQQLIRNGNYSIHDWAKDHMPSFWLESSSSAPKVDMIPYLSLPMQPEFGWYTVFKTQYAQKKYIISSALWDAATGSEPTYGEKIFFPSSLVRREQLQTNTTDAGPNGTLSASGLIYRPEYLEASEQVPIAPFKSGRYPESLCKVTEEYRTKSSFDILASVGGLLALLQGFHILLFGRPLFWGLLGAKIITPFGLMGRFATKGFRKRLQEKYHYPMEPGNQTKSGPENDRPRPAVGIDMTQFLLDYVIDMGPASVPTHEINIESSDSEDEVSYKPVRRLGEVQGPEDTVELEWRRTESRSSNS</sequence>
<feature type="region of interest" description="Disordered" evidence="1">
    <location>
        <begin position="304"/>
        <end position="323"/>
    </location>
</feature>
<feature type="region of interest" description="Disordered" evidence="1">
    <location>
        <begin position="346"/>
        <end position="392"/>
    </location>
</feature>
<organism evidence="2 3">
    <name type="scientific">Rhizoctonia solani</name>
    <dbReference type="NCBI Taxonomy" id="456999"/>
    <lineage>
        <taxon>Eukaryota</taxon>
        <taxon>Fungi</taxon>
        <taxon>Dikarya</taxon>
        <taxon>Basidiomycota</taxon>
        <taxon>Agaricomycotina</taxon>
        <taxon>Agaricomycetes</taxon>
        <taxon>Cantharellales</taxon>
        <taxon>Ceratobasidiaceae</taxon>
        <taxon>Rhizoctonia</taxon>
    </lineage>
</organism>
<evidence type="ECO:0000256" key="1">
    <source>
        <dbReference type="SAM" id="MobiDB-lite"/>
    </source>
</evidence>
<dbReference type="EMBL" id="CAJMXA010003213">
    <property type="protein sequence ID" value="CAE6492340.1"/>
    <property type="molecule type" value="Genomic_DNA"/>
</dbReference>
<evidence type="ECO:0000313" key="2">
    <source>
        <dbReference type="EMBL" id="CAE6492340.1"/>
    </source>
</evidence>
<dbReference type="AlphaFoldDB" id="A0A8H3HAL2"/>
<protein>
    <submittedName>
        <fullName evidence="2">Uncharacterized protein</fullName>
    </submittedName>
</protein>
<name>A0A8H3HAL2_9AGAM</name>
<accession>A0A8H3HAL2</accession>
<reference evidence="2" key="1">
    <citation type="submission" date="2021-01" db="EMBL/GenBank/DDBJ databases">
        <authorList>
            <person name="Kaushik A."/>
        </authorList>
    </citation>
    <scope>NUCLEOTIDE SEQUENCE</scope>
    <source>
        <strain evidence="2">AG6-10EEA</strain>
    </source>
</reference>
<comment type="caution">
    <text evidence="2">The sequence shown here is derived from an EMBL/GenBank/DDBJ whole genome shotgun (WGS) entry which is preliminary data.</text>
</comment>
<dbReference type="Proteomes" id="UP000663853">
    <property type="component" value="Unassembled WGS sequence"/>
</dbReference>